<comment type="similarity">
    <text evidence="2">Belongs to the bacterial sugar transferase family.</text>
</comment>
<keyword evidence="4 7" id="KW-0812">Transmembrane</keyword>
<dbReference type="InterPro" id="IPR003362">
    <property type="entry name" value="Bact_transf"/>
</dbReference>
<evidence type="ECO:0000256" key="3">
    <source>
        <dbReference type="ARBA" id="ARBA00022679"/>
    </source>
</evidence>
<dbReference type="OrthoDB" id="9808602at2"/>
<evidence type="ECO:0000256" key="4">
    <source>
        <dbReference type="ARBA" id="ARBA00022692"/>
    </source>
</evidence>
<evidence type="ECO:0000259" key="8">
    <source>
        <dbReference type="Pfam" id="PF02397"/>
    </source>
</evidence>
<dbReference type="GO" id="GO:0016020">
    <property type="term" value="C:membrane"/>
    <property type="evidence" value="ECO:0007669"/>
    <property type="project" value="UniProtKB-SubCell"/>
</dbReference>
<evidence type="ECO:0000256" key="2">
    <source>
        <dbReference type="ARBA" id="ARBA00006464"/>
    </source>
</evidence>
<feature type="transmembrane region" description="Helical" evidence="7">
    <location>
        <begin position="137"/>
        <end position="157"/>
    </location>
</feature>
<keyword evidence="3 10" id="KW-0808">Transferase</keyword>
<organism evidence="10 11">
    <name type="scientific">Agromyces atrinae</name>
    <dbReference type="NCBI Taxonomy" id="592376"/>
    <lineage>
        <taxon>Bacteria</taxon>
        <taxon>Bacillati</taxon>
        <taxon>Actinomycetota</taxon>
        <taxon>Actinomycetes</taxon>
        <taxon>Micrococcales</taxon>
        <taxon>Microbacteriaceae</taxon>
        <taxon>Agromyces</taxon>
    </lineage>
</organism>
<evidence type="ECO:0000313" key="12">
    <source>
        <dbReference type="Proteomes" id="UP000581087"/>
    </source>
</evidence>
<feature type="transmembrane region" description="Helical" evidence="7">
    <location>
        <begin position="72"/>
        <end position="91"/>
    </location>
</feature>
<feature type="domain" description="Bacterial sugar transferase" evidence="8">
    <location>
        <begin position="308"/>
        <end position="495"/>
    </location>
</feature>
<evidence type="ECO:0000256" key="1">
    <source>
        <dbReference type="ARBA" id="ARBA00004141"/>
    </source>
</evidence>
<reference evidence="10 11" key="1">
    <citation type="submission" date="2019-01" db="EMBL/GenBank/DDBJ databases">
        <title>Agromyces.</title>
        <authorList>
            <person name="Li J."/>
        </authorList>
    </citation>
    <scope>NUCLEOTIDE SEQUENCE [LARGE SCALE GENOMIC DNA]</scope>
    <source>
        <strain evidence="10 11">DSM 23870</strain>
    </source>
</reference>
<sequence>MSTHAWSPAPQLPDLRIVSPLGADATAPIAVVSPKTGVRWARRYRTQVRATDIGVILFAIAAAFVVTDGGVLSVSGVATALLFGAAWAIALDLQRTRDPRIVGIGAAEYKSVVNASALAFGAVAVIVAIAQVPDTRFYFMFALPAGIVVLLVERWLWRHWLHRQRANGHYVSRSIVVGNRCDVEYVVGQLDKHSGAGYAVVGAALIDDERHAVVAGRLAVPVVSGIDGVADAARQIGADAVIVAGQPAEGGDFIRHLGWELERTDAELVLSSRLADIAGPRIHLRPVEGMPLIHVEIPHFSGGKHVFKRLVDVVLSSVALVVLLPVLLGIAALVRLDSPGPVLFKQRRVGRQGETFEMLKFRSMVPTAERDLDGLLDRSDGNGVLFKMRNDPRVTRIGRVLRRYSLDELPQIWNILVGHMSVVGPRPPLPTEVEAYTGHVERRLFIKPGLTGMWQINGRSELSWDESVRLDLYYVENWSLTGDLMIIWRTFKTVIRPTGAY</sequence>
<proteinExistence type="inferred from homology"/>
<dbReference type="PANTHER" id="PTHR30576">
    <property type="entry name" value="COLANIC BIOSYNTHESIS UDP-GLUCOSE LIPID CARRIER TRANSFERASE"/>
    <property type="match status" value="1"/>
</dbReference>
<accession>A0A4Q2M0F9</accession>
<dbReference type="AlphaFoldDB" id="A0A4Q2M0F9"/>
<dbReference type="Pfam" id="PF13727">
    <property type="entry name" value="CoA_binding_3"/>
    <property type="match status" value="1"/>
</dbReference>
<evidence type="ECO:0000256" key="6">
    <source>
        <dbReference type="ARBA" id="ARBA00023136"/>
    </source>
</evidence>
<reference evidence="9 12" key="2">
    <citation type="submission" date="2020-07" db="EMBL/GenBank/DDBJ databases">
        <title>Sequencing the genomes of 1000 actinobacteria strains.</title>
        <authorList>
            <person name="Klenk H.-P."/>
        </authorList>
    </citation>
    <scope>NUCLEOTIDE SEQUENCE [LARGE SCALE GENOMIC DNA]</scope>
    <source>
        <strain evidence="9 12">DSM 23870</strain>
    </source>
</reference>
<gene>
    <name evidence="9" type="ORF">BJ972_002944</name>
    <name evidence="10" type="ORF">ESP50_16715</name>
</gene>
<dbReference type="NCBIfam" id="TIGR03025">
    <property type="entry name" value="EPS_sugtrans"/>
    <property type="match status" value="1"/>
</dbReference>
<keyword evidence="5 7" id="KW-1133">Transmembrane helix</keyword>
<dbReference type="EMBL" id="SDPM01000012">
    <property type="protein sequence ID" value="RXZ85169.1"/>
    <property type="molecule type" value="Genomic_DNA"/>
</dbReference>
<dbReference type="EMBL" id="JACCBI010000001">
    <property type="protein sequence ID" value="NYD68425.1"/>
    <property type="molecule type" value="Genomic_DNA"/>
</dbReference>
<evidence type="ECO:0000313" key="11">
    <source>
        <dbReference type="Proteomes" id="UP000292686"/>
    </source>
</evidence>
<comment type="caution">
    <text evidence="10">The sequence shown here is derived from an EMBL/GenBank/DDBJ whole genome shotgun (WGS) entry which is preliminary data.</text>
</comment>
<feature type="transmembrane region" description="Helical" evidence="7">
    <location>
        <begin position="48"/>
        <end position="66"/>
    </location>
</feature>
<dbReference type="Pfam" id="PF02397">
    <property type="entry name" value="Bac_transf"/>
    <property type="match status" value="1"/>
</dbReference>
<evidence type="ECO:0000256" key="5">
    <source>
        <dbReference type="ARBA" id="ARBA00022989"/>
    </source>
</evidence>
<keyword evidence="6 7" id="KW-0472">Membrane</keyword>
<name>A0A4Q2M0F9_9MICO</name>
<feature type="transmembrane region" description="Helical" evidence="7">
    <location>
        <begin position="313"/>
        <end position="334"/>
    </location>
</feature>
<keyword evidence="11" id="KW-1185">Reference proteome</keyword>
<dbReference type="Proteomes" id="UP000292686">
    <property type="component" value="Unassembled WGS sequence"/>
</dbReference>
<dbReference type="InterPro" id="IPR017475">
    <property type="entry name" value="EPS_sugar_tfrase"/>
</dbReference>
<evidence type="ECO:0000256" key="7">
    <source>
        <dbReference type="SAM" id="Phobius"/>
    </source>
</evidence>
<protein>
    <submittedName>
        <fullName evidence="9">Exopolysaccharide biosynthesis polyprenyl glycosylphosphotransferase</fullName>
    </submittedName>
    <submittedName>
        <fullName evidence="10">Sugar transferase</fullName>
    </submittedName>
</protein>
<dbReference type="Proteomes" id="UP000581087">
    <property type="component" value="Unassembled WGS sequence"/>
</dbReference>
<dbReference type="RefSeq" id="WP_129177071.1">
    <property type="nucleotide sequence ID" value="NZ_JACCBI010000001.1"/>
</dbReference>
<feature type="transmembrane region" description="Helical" evidence="7">
    <location>
        <begin position="112"/>
        <end position="131"/>
    </location>
</feature>
<evidence type="ECO:0000313" key="9">
    <source>
        <dbReference type="EMBL" id="NYD68425.1"/>
    </source>
</evidence>
<evidence type="ECO:0000313" key="10">
    <source>
        <dbReference type="EMBL" id="RXZ85169.1"/>
    </source>
</evidence>
<dbReference type="PANTHER" id="PTHR30576:SF10">
    <property type="entry name" value="SLL5057 PROTEIN"/>
    <property type="match status" value="1"/>
</dbReference>
<comment type="subcellular location">
    <subcellularLocation>
        <location evidence="1">Membrane</location>
        <topology evidence="1">Multi-pass membrane protein</topology>
    </subcellularLocation>
</comment>
<dbReference type="GO" id="GO:0016780">
    <property type="term" value="F:phosphotransferase activity, for other substituted phosphate groups"/>
    <property type="evidence" value="ECO:0007669"/>
    <property type="project" value="TreeGrafter"/>
</dbReference>